<keyword evidence="9" id="KW-0695">RNA-directed DNA polymerase</keyword>
<evidence type="ECO:0000256" key="4">
    <source>
        <dbReference type="ARBA" id="ARBA00022842"/>
    </source>
</evidence>
<keyword evidence="4" id="KW-0460">Magnesium</keyword>
<dbReference type="GO" id="GO:0051607">
    <property type="term" value="P:defense response to virus"/>
    <property type="evidence" value="ECO:0007669"/>
    <property type="project" value="UniProtKB-KW"/>
</dbReference>
<keyword evidence="5" id="KW-0051">Antiviral defense</keyword>
<dbReference type="GO" id="GO:0003964">
    <property type="term" value="F:RNA-directed DNA polymerase activity"/>
    <property type="evidence" value="ECO:0007669"/>
    <property type="project" value="UniProtKB-KW"/>
</dbReference>
<feature type="domain" description="Reverse transcriptase" evidence="8">
    <location>
        <begin position="49"/>
        <end position="288"/>
    </location>
</feature>
<evidence type="ECO:0000259" key="8">
    <source>
        <dbReference type="PROSITE" id="PS50878"/>
    </source>
</evidence>
<dbReference type="PROSITE" id="PS50878">
    <property type="entry name" value="RT_POL"/>
    <property type="match status" value="1"/>
</dbReference>
<dbReference type="InterPro" id="IPR030931">
    <property type="entry name" value="Group_II_RT_mat"/>
</dbReference>
<dbReference type="Pfam" id="PF00078">
    <property type="entry name" value="RVT_1"/>
    <property type="match status" value="1"/>
</dbReference>
<evidence type="ECO:0000256" key="6">
    <source>
        <dbReference type="ARBA" id="ARBA00034120"/>
    </source>
</evidence>
<dbReference type="InterPro" id="IPR051083">
    <property type="entry name" value="GrpII_Intron_Splice-Mob/Def"/>
</dbReference>
<gene>
    <name evidence="9" type="ORF">MNBD_GAMMA26-2332</name>
</gene>
<dbReference type="GO" id="GO:0003723">
    <property type="term" value="F:RNA binding"/>
    <property type="evidence" value="ECO:0007669"/>
    <property type="project" value="InterPro"/>
</dbReference>
<dbReference type="EC" id="2.7.7.49" evidence="9"/>
<proteinExistence type="inferred from homology"/>
<accession>A0A3B1BFI4</accession>
<dbReference type="InterPro" id="IPR000477">
    <property type="entry name" value="RT_dom"/>
</dbReference>
<dbReference type="EMBL" id="UOFX01000044">
    <property type="protein sequence ID" value="VAX09170.1"/>
    <property type="molecule type" value="Genomic_DNA"/>
</dbReference>
<keyword evidence="1 9" id="KW-0808">Transferase</keyword>
<name>A0A3B1BFI4_9ZZZZ</name>
<evidence type="ECO:0000256" key="2">
    <source>
        <dbReference type="ARBA" id="ARBA00022695"/>
    </source>
</evidence>
<evidence type="ECO:0000313" key="9">
    <source>
        <dbReference type="EMBL" id="VAX09170.1"/>
    </source>
</evidence>
<dbReference type="PANTHER" id="PTHR34047:SF3">
    <property type="entry name" value="BLR2052 PROTEIN"/>
    <property type="match status" value="1"/>
</dbReference>
<protein>
    <submittedName>
        <fullName evidence="9">Retron-type RNA-directed DNA polymerase</fullName>
        <ecNumber evidence="9">2.7.7.49</ecNumber>
    </submittedName>
</protein>
<dbReference type="CDD" id="cd01651">
    <property type="entry name" value="RT_G2_intron"/>
    <property type="match status" value="1"/>
</dbReference>
<dbReference type="PANTHER" id="PTHR34047">
    <property type="entry name" value="NUCLEAR INTRON MATURASE 1, MITOCHONDRIAL-RELATED"/>
    <property type="match status" value="1"/>
</dbReference>
<evidence type="ECO:0000256" key="5">
    <source>
        <dbReference type="ARBA" id="ARBA00023118"/>
    </source>
</evidence>
<evidence type="ECO:0000256" key="7">
    <source>
        <dbReference type="ARBA" id="ARBA00048173"/>
    </source>
</evidence>
<keyword evidence="3" id="KW-0479">Metal-binding</keyword>
<dbReference type="AlphaFoldDB" id="A0A3B1BFI4"/>
<evidence type="ECO:0000256" key="3">
    <source>
        <dbReference type="ARBA" id="ARBA00022723"/>
    </source>
</evidence>
<evidence type="ECO:0000256" key="1">
    <source>
        <dbReference type="ARBA" id="ARBA00022679"/>
    </source>
</evidence>
<dbReference type="PRINTS" id="PR00866">
    <property type="entry name" value="RNADNAPOLMS"/>
</dbReference>
<dbReference type="GO" id="GO:0046872">
    <property type="term" value="F:metal ion binding"/>
    <property type="evidence" value="ECO:0007669"/>
    <property type="project" value="UniProtKB-KW"/>
</dbReference>
<feature type="non-terminal residue" evidence="9">
    <location>
        <position position="366"/>
    </location>
</feature>
<dbReference type="InterPro" id="IPR013597">
    <property type="entry name" value="Mat_intron_G2"/>
</dbReference>
<keyword evidence="2 9" id="KW-0548">Nucleotidyltransferase</keyword>
<reference evidence="9" key="1">
    <citation type="submission" date="2018-06" db="EMBL/GenBank/DDBJ databases">
        <authorList>
            <person name="Zhirakovskaya E."/>
        </authorList>
    </citation>
    <scope>NUCLEOTIDE SEQUENCE</scope>
</reference>
<dbReference type="InterPro" id="IPR043502">
    <property type="entry name" value="DNA/RNA_pol_sf"/>
</dbReference>
<dbReference type="SUPFAM" id="SSF56672">
    <property type="entry name" value="DNA/RNA polymerases"/>
    <property type="match status" value="1"/>
</dbReference>
<sequence length="366" mass="42809">MKQAKPFGITKRQVWEAYKRVKANKGAAGVDGQTIEAFERDLEGNLYKLWNRLASGSYMPPAVLRVEIPKGDGGIRPLGIPTVSDRIAQMVVKQYWEPELEKYFHRDSYGYRPERSALDAVGIVRKRCWRNDWVLDLDIKGFFDNISHELMLKAVKKHTEDKWVILYIERWLKAPIKGVDGTLTYPDKGTPQGGVASPLLANLFLHYAFDIWMDREFPAIPFARYADDAVCHCKSEAQAEMLKQMLTERMKEVGLELHPEKTKIVYCQDDDRKQTYPRTSFDFLGYTYRARRSKNRYGKYFINFSPAISKKAAKAIRQEIRRWKLHLRSDKSLEDLAWMFNAKIRGWINYYGRYYKSAMYPTLRSL</sequence>
<dbReference type="InterPro" id="IPR000123">
    <property type="entry name" value="Reverse_transcriptase_msDNA"/>
</dbReference>
<dbReference type="NCBIfam" id="TIGR04416">
    <property type="entry name" value="group_II_RT_mat"/>
    <property type="match status" value="1"/>
</dbReference>
<organism evidence="9">
    <name type="scientific">hydrothermal vent metagenome</name>
    <dbReference type="NCBI Taxonomy" id="652676"/>
    <lineage>
        <taxon>unclassified sequences</taxon>
        <taxon>metagenomes</taxon>
        <taxon>ecological metagenomes</taxon>
    </lineage>
</organism>
<comment type="similarity">
    <text evidence="6">Belongs to the bacterial reverse transcriptase family.</text>
</comment>
<dbReference type="Pfam" id="PF08388">
    <property type="entry name" value="GIIM"/>
    <property type="match status" value="1"/>
</dbReference>
<comment type="catalytic activity">
    <reaction evidence="7">
        <text>DNA(n) + a 2'-deoxyribonucleoside 5'-triphosphate = DNA(n+1) + diphosphate</text>
        <dbReference type="Rhea" id="RHEA:22508"/>
        <dbReference type="Rhea" id="RHEA-COMP:17339"/>
        <dbReference type="Rhea" id="RHEA-COMP:17340"/>
        <dbReference type="ChEBI" id="CHEBI:33019"/>
        <dbReference type="ChEBI" id="CHEBI:61560"/>
        <dbReference type="ChEBI" id="CHEBI:173112"/>
        <dbReference type="EC" id="2.7.7.49"/>
    </reaction>
</comment>